<dbReference type="EMBL" id="SRJC01000001">
    <property type="protein sequence ID" value="TGB04187.1"/>
    <property type="molecule type" value="Genomic_DNA"/>
</dbReference>
<sequence length="185" mass="21520">MWKLFTVLAISSLTLMACNADEALEPEKNAEEYEPMEYRGDAGIERRGQIPTGKDSYFKRTAEKEFRDTKYKESSRARDNAFNNEDAMEVVEKVNELKEVTLTQAFTTDDKVYIAVMVNPYDNRDHTMSSRVRAKAKEVTDKQAVIWINNNNWDNMKDLNSRLKSSKAPDDIKERIQEFFKQGRD</sequence>
<evidence type="ECO:0000313" key="3">
    <source>
        <dbReference type="Proteomes" id="UP000297982"/>
    </source>
</evidence>
<dbReference type="AlphaFoldDB" id="A0A4Z0H2Y9"/>
<dbReference type="STRING" id="192814.GCA_900166575_01134"/>
<evidence type="ECO:0000256" key="1">
    <source>
        <dbReference type="SAM" id="SignalP"/>
    </source>
</evidence>
<feature type="signal peptide" evidence="1">
    <location>
        <begin position="1"/>
        <end position="19"/>
    </location>
</feature>
<evidence type="ECO:0000313" key="2">
    <source>
        <dbReference type="EMBL" id="TGB04187.1"/>
    </source>
</evidence>
<keyword evidence="1" id="KW-0732">Signal</keyword>
<dbReference type="Pfam" id="PF09580">
    <property type="entry name" value="Spore_YhcN_YlaJ"/>
    <property type="match status" value="1"/>
</dbReference>
<dbReference type="PROSITE" id="PS51257">
    <property type="entry name" value="PROKAR_LIPOPROTEIN"/>
    <property type="match status" value="1"/>
</dbReference>
<dbReference type="OrthoDB" id="2964917at2"/>
<proteinExistence type="predicted"/>
<name>A0A4Z0H2Y9_9BACI</name>
<protein>
    <recommendedName>
        <fullName evidence="4">Sporulation protein</fullName>
    </recommendedName>
</protein>
<reference evidence="2 3" key="1">
    <citation type="journal article" date="2003" name="Int. J. Syst. Evol. Microbiol.">
        <title>Halobacillus salinus sp. nov., isolated from a salt lake on the coast of the East Sea in Korea.</title>
        <authorList>
            <person name="Yoon J.H."/>
            <person name="Kang K.H."/>
            <person name="Park Y.H."/>
        </authorList>
    </citation>
    <scope>NUCLEOTIDE SEQUENCE [LARGE SCALE GENOMIC DNA]</scope>
    <source>
        <strain evidence="2 3">HSL-3</strain>
    </source>
</reference>
<dbReference type="Proteomes" id="UP000297982">
    <property type="component" value="Unassembled WGS sequence"/>
</dbReference>
<organism evidence="2 3">
    <name type="scientific">Halobacillus salinus</name>
    <dbReference type="NCBI Taxonomy" id="192814"/>
    <lineage>
        <taxon>Bacteria</taxon>
        <taxon>Bacillati</taxon>
        <taxon>Bacillota</taxon>
        <taxon>Bacilli</taxon>
        <taxon>Bacillales</taxon>
        <taxon>Bacillaceae</taxon>
        <taxon>Halobacillus</taxon>
    </lineage>
</organism>
<dbReference type="InterPro" id="IPR019076">
    <property type="entry name" value="Spore_lipoprot_YhcN/YlaJ-like"/>
</dbReference>
<gene>
    <name evidence="2" type="ORF">E4663_04040</name>
</gene>
<keyword evidence="3" id="KW-1185">Reference proteome</keyword>
<comment type="caution">
    <text evidence="2">The sequence shown here is derived from an EMBL/GenBank/DDBJ whole genome shotgun (WGS) entry which is preliminary data.</text>
</comment>
<evidence type="ECO:0008006" key="4">
    <source>
        <dbReference type="Google" id="ProtNLM"/>
    </source>
</evidence>
<accession>A0A4Z0H2Y9</accession>
<feature type="chain" id="PRO_5038414552" description="Sporulation protein" evidence="1">
    <location>
        <begin position="20"/>
        <end position="185"/>
    </location>
</feature>
<dbReference type="RefSeq" id="WP_079479545.1">
    <property type="nucleotide sequence ID" value="NZ_FVYZ01000004.1"/>
</dbReference>